<comment type="caution">
    <text evidence="1">The sequence shown here is derived from an EMBL/GenBank/DDBJ whole genome shotgun (WGS) entry which is preliminary data.</text>
</comment>
<evidence type="ECO:0000313" key="2">
    <source>
        <dbReference type="EMBL" id="KAF4756594.1"/>
    </source>
</evidence>
<evidence type="ECO:0000313" key="1">
    <source>
        <dbReference type="EMBL" id="KAF4719850.1"/>
    </source>
</evidence>
<feature type="non-terminal residue" evidence="1">
    <location>
        <position position="189"/>
    </location>
</feature>
<dbReference type="Proteomes" id="UP000574390">
    <property type="component" value="Unassembled WGS sequence"/>
</dbReference>
<dbReference type="EMBL" id="JABANM010022285">
    <property type="protein sequence ID" value="KAF4719850.1"/>
    <property type="molecule type" value="Genomic_DNA"/>
</dbReference>
<accession>A0A7J6RJC2</accession>
<evidence type="ECO:0000313" key="4">
    <source>
        <dbReference type="Proteomes" id="UP000574390"/>
    </source>
</evidence>
<organism evidence="1 4">
    <name type="scientific">Perkinsus olseni</name>
    <name type="common">Perkinsus atlanticus</name>
    <dbReference type="NCBI Taxonomy" id="32597"/>
    <lineage>
        <taxon>Eukaryota</taxon>
        <taxon>Sar</taxon>
        <taxon>Alveolata</taxon>
        <taxon>Perkinsozoa</taxon>
        <taxon>Perkinsea</taxon>
        <taxon>Perkinsida</taxon>
        <taxon>Perkinsidae</taxon>
        <taxon>Perkinsus</taxon>
    </lineage>
</organism>
<dbReference type="AlphaFoldDB" id="A0A7J6RJC2"/>
<sequence length="189" mass="19911">MVRESVVAARGKDGIEVADTPSHGFTPSIKWNGRSRPGSLDYCCIAFFWSCALTQLICGIVIASTTNYTHPVVTDPVVAGSASGGSGTKITKACEIKAFPLDFSKLNTFRVVESQLCPSNYNFALADCVSEGATSLHPSLFACVDAGLCDSIRACYQAAATPSTMDGSRILQAPDVGVAADLWEALADY</sequence>
<name>A0A7J6RJC2_PEROL</name>
<proteinExistence type="predicted"/>
<reference evidence="3 4" key="1">
    <citation type="submission" date="2020-04" db="EMBL/GenBank/DDBJ databases">
        <title>Perkinsus olseni comparative genomics.</title>
        <authorList>
            <person name="Bogema D.R."/>
        </authorList>
    </citation>
    <scope>NUCLEOTIDE SEQUENCE [LARGE SCALE GENOMIC DNA]</scope>
    <source>
        <strain evidence="1">ATCC PRA-205</strain>
        <strain evidence="2 3">ATCC PRA-207</strain>
    </source>
</reference>
<dbReference type="Proteomes" id="UP000553632">
    <property type="component" value="Unassembled WGS sequence"/>
</dbReference>
<gene>
    <name evidence="1" type="ORF">FOZ62_027851</name>
    <name evidence="2" type="ORF">FOZ63_030666</name>
</gene>
<dbReference type="EMBL" id="JABANO010003599">
    <property type="protein sequence ID" value="KAF4756594.1"/>
    <property type="molecule type" value="Genomic_DNA"/>
</dbReference>
<protein>
    <submittedName>
        <fullName evidence="1">Uncharacterized protein</fullName>
    </submittedName>
</protein>
<keyword evidence="3" id="KW-1185">Reference proteome</keyword>
<evidence type="ECO:0000313" key="3">
    <source>
        <dbReference type="Proteomes" id="UP000553632"/>
    </source>
</evidence>